<evidence type="ECO:0000256" key="3">
    <source>
        <dbReference type="ARBA" id="ARBA00022833"/>
    </source>
</evidence>
<name>A0A6G0X526_9STRA</name>
<dbReference type="Pfam" id="PF01363">
    <property type="entry name" value="FYVE"/>
    <property type="match status" value="1"/>
</dbReference>
<dbReference type="InterPro" id="IPR000306">
    <property type="entry name" value="Znf_FYVE"/>
</dbReference>
<feature type="compositionally biased region" description="Polar residues" evidence="5">
    <location>
        <begin position="701"/>
        <end position="713"/>
    </location>
</feature>
<evidence type="ECO:0000313" key="8">
    <source>
        <dbReference type="Proteomes" id="UP000481153"/>
    </source>
</evidence>
<feature type="region of interest" description="Disordered" evidence="5">
    <location>
        <begin position="540"/>
        <end position="796"/>
    </location>
</feature>
<keyword evidence="3" id="KW-0862">Zinc</keyword>
<evidence type="ECO:0000313" key="7">
    <source>
        <dbReference type="EMBL" id="KAF0735051.1"/>
    </source>
</evidence>
<feature type="compositionally biased region" description="Polar residues" evidence="5">
    <location>
        <begin position="344"/>
        <end position="361"/>
    </location>
</feature>
<feature type="region of interest" description="Disordered" evidence="5">
    <location>
        <begin position="332"/>
        <end position="389"/>
    </location>
</feature>
<organism evidence="7 8">
    <name type="scientific">Aphanomyces euteiches</name>
    <dbReference type="NCBI Taxonomy" id="100861"/>
    <lineage>
        <taxon>Eukaryota</taxon>
        <taxon>Sar</taxon>
        <taxon>Stramenopiles</taxon>
        <taxon>Oomycota</taxon>
        <taxon>Saprolegniomycetes</taxon>
        <taxon>Saprolegniales</taxon>
        <taxon>Verrucalvaceae</taxon>
        <taxon>Aphanomyces</taxon>
    </lineage>
</organism>
<feature type="compositionally biased region" description="Basic and acidic residues" evidence="5">
    <location>
        <begin position="401"/>
        <end position="423"/>
    </location>
</feature>
<dbReference type="PROSITE" id="PS50178">
    <property type="entry name" value="ZF_FYVE"/>
    <property type="match status" value="1"/>
</dbReference>
<dbReference type="EMBL" id="VJMJ01000101">
    <property type="protein sequence ID" value="KAF0735051.1"/>
    <property type="molecule type" value="Genomic_DNA"/>
</dbReference>
<dbReference type="InterPro" id="IPR013083">
    <property type="entry name" value="Znf_RING/FYVE/PHD"/>
</dbReference>
<evidence type="ECO:0000256" key="2">
    <source>
        <dbReference type="ARBA" id="ARBA00022771"/>
    </source>
</evidence>
<dbReference type="SUPFAM" id="SSF55961">
    <property type="entry name" value="Bet v1-like"/>
    <property type="match status" value="1"/>
</dbReference>
<sequence length="796" mass="90291">MAAKYPLPANFFRCPALNVDETARLLKSADDSALDLVRSSRLSGGPIKWTLKMEEKGVWLYKGVDPATPNATTWLCTTEVLASIDEIVDLFRTDSTAAYQEFCRSYIKESLDGQRLYSLRRPSPATPRLSVSIKWFACDTPTFVKPRDFCFTEIQTDFDLEGKTGWACAQKSVNLSCCPDLQNSLGLVRGTYHRAGICFLPSDRPGYLQVSQLVQADFRMPDMFTDMFAKKHSRAIAAHLDTILRQSRLARGTFLHESDLVPRDSRTKCYVCQRKFGAFSKKGRCRKCGEVVCRKCSQVWDVTISGILTHRRVCTACSCGTVEVAVDANTIVDDPDDDQPDSPLTQFQATQQSQVRLQSGTRELDYDPHFRQENPRNYHPQDAHPRDFHPQDHREYLAEDPHYRGFHPPEPHHLEYHQQDPRHPYYHQGPPPARPNYQQEGGMNMLLLDPVRPQQQLTQYHEQPHDVPYGQTTLVRKGSSVPPPHLKMERLQLEAPEDRMPVLGNEGDEDDDEDDEDLQSMYKDDMSNYSESMVSFQQSFHKPAFRSQRQQFPLHDHGPDMYGQPLRDPRRVPPQVRATGPRGGPNGMPPHQYGHHQPPNYHGPGPRHPAPPMNHQRPPHSHNPQQHYHQSQMHANYHPQHINQPQPPRSYPRRGRGQPQHQFVNPYTNQHQQPPPPPSDRRGPRPMHPQQQQYGYIAPPQQHQLLQDADNGSSYGGSQEGRSAQESSRSNPYSNLYSFQPRDAPPSSRNDLILALPPPSPSSSSTSKGGASVSSKTSKTTPSLVLYTANGPQNMS</sequence>
<keyword evidence="8" id="KW-1185">Reference proteome</keyword>
<feature type="region of interest" description="Disordered" evidence="5">
    <location>
        <begin position="494"/>
        <end position="517"/>
    </location>
</feature>
<evidence type="ECO:0000256" key="5">
    <source>
        <dbReference type="SAM" id="MobiDB-lite"/>
    </source>
</evidence>
<evidence type="ECO:0000256" key="1">
    <source>
        <dbReference type="ARBA" id="ARBA00022723"/>
    </source>
</evidence>
<feature type="compositionally biased region" description="Basic and acidic residues" evidence="5">
    <location>
        <begin position="362"/>
        <end position="389"/>
    </location>
</feature>
<dbReference type="PANTHER" id="PTHR13510:SF44">
    <property type="entry name" value="RABENOSYN-5"/>
    <property type="match status" value="1"/>
</dbReference>
<reference evidence="7 8" key="1">
    <citation type="submission" date="2019-07" db="EMBL/GenBank/DDBJ databases">
        <title>Genomics analysis of Aphanomyces spp. identifies a new class of oomycete effector associated with host adaptation.</title>
        <authorList>
            <person name="Gaulin E."/>
        </authorList>
    </citation>
    <scope>NUCLEOTIDE SEQUENCE [LARGE SCALE GENOMIC DNA]</scope>
    <source>
        <strain evidence="7 8">ATCC 201684</strain>
    </source>
</reference>
<feature type="domain" description="FYVE-type" evidence="6">
    <location>
        <begin position="263"/>
        <end position="317"/>
    </location>
</feature>
<evidence type="ECO:0000256" key="4">
    <source>
        <dbReference type="PROSITE-ProRule" id="PRU00091"/>
    </source>
</evidence>
<dbReference type="Gene3D" id="3.30.530.20">
    <property type="match status" value="1"/>
</dbReference>
<feature type="compositionally biased region" description="Polar residues" evidence="5">
    <location>
        <begin position="720"/>
        <end position="738"/>
    </location>
</feature>
<keyword evidence="2 4" id="KW-0863">Zinc-finger</keyword>
<dbReference type="Proteomes" id="UP000481153">
    <property type="component" value="Unassembled WGS sequence"/>
</dbReference>
<dbReference type="AlphaFoldDB" id="A0A6G0X526"/>
<dbReference type="InterPro" id="IPR052727">
    <property type="entry name" value="Rab4/Rab5_effector"/>
</dbReference>
<evidence type="ECO:0000259" key="6">
    <source>
        <dbReference type="PROSITE" id="PS50178"/>
    </source>
</evidence>
<gene>
    <name evidence="7" type="ORF">Ae201684_008266</name>
</gene>
<protein>
    <recommendedName>
        <fullName evidence="6">FYVE-type domain-containing protein</fullName>
    </recommendedName>
</protein>
<dbReference type="Gene3D" id="3.30.40.10">
    <property type="entry name" value="Zinc/RING finger domain, C3HC4 (zinc finger)"/>
    <property type="match status" value="1"/>
</dbReference>
<comment type="caution">
    <text evidence="7">The sequence shown here is derived from an EMBL/GenBank/DDBJ whole genome shotgun (WGS) entry which is preliminary data.</text>
</comment>
<proteinExistence type="predicted"/>
<feature type="compositionally biased region" description="Polar residues" evidence="5">
    <location>
        <begin position="659"/>
        <end position="672"/>
    </location>
</feature>
<dbReference type="SUPFAM" id="SSF57903">
    <property type="entry name" value="FYVE/PHD zinc finger"/>
    <property type="match status" value="1"/>
</dbReference>
<feature type="compositionally biased region" description="Polar residues" evidence="5">
    <location>
        <begin position="622"/>
        <end position="634"/>
    </location>
</feature>
<dbReference type="GO" id="GO:0008270">
    <property type="term" value="F:zinc ion binding"/>
    <property type="evidence" value="ECO:0007669"/>
    <property type="project" value="UniProtKB-KW"/>
</dbReference>
<dbReference type="InterPro" id="IPR017455">
    <property type="entry name" value="Znf_FYVE-rel"/>
</dbReference>
<feature type="compositionally biased region" description="Low complexity" evidence="5">
    <location>
        <begin position="762"/>
        <end position="786"/>
    </location>
</feature>
<accession>A0A6G0X526</accession>
<dbReference type="CDD" id="cd00065">
    <property type="entry name" value="FYVE_like_SF"/>
    <property type="match status" value="1"/>
</dbReference>
<dbReference type="PANTHER" id="PTHR13510">
    <property type="entry name" value="FYVE-FINGER-CONTAINING RAB5 EFFECTOR PROTEIN RABENOSYN-5-RELATED"/>
    <property type="match status" value="1"/>
</dbReference>
<keyword evidence="1" id="KW-0479">Metal-binding</keyword>
<feature type="compositionally biased region" description="Acidic residues" evidence="5">
    <location>
        <begin position="506"/>
        <end position="517"/>
    </location>
</feature>
<dbReference type="InterPro" id="IPR011011">
    <property type="entry name" value="Znf_FYVE_PHD"/>
</dbReference>
<feature type="region of interest" description="Disordered" evidence="5">
    <location>
        <begin position="401"/>
        <end position="433"/>
    </location>
</feature>
<dbReference type="SMART" id="SM00064">
    <property type="entry name" value="FYVE"/>
    <property type="match status" value="1"/>
</dbReference>
<dbReference type="InterPro" id="IPR023393">
    <property type="entry name" value="START-like_dom_sf"/>
</dbReference>
<dbReference type="VEuPathDB" id="FungiDB:AeMF1_010531"/>